<name>A0A316D6N0_9BACL</name>
<keyword evidence="4" id="KW-1185">Reference proteome</keyword>
<dbReference type="Proteomes" id="UP000245634">
    <property type="component" value="Unassembled WGS sequence"/>
</dbReference>
<feature type="transmembrane region" description="Helical" evidence="1">
    <location>
        <begin position="51"/>
        <end position="72"/>
    </location>
</feature>
<reference evidence="3 4" key="1">
    <citation type="submission" date="2018-05" db="EMBL/GenBank/DDBJ databases">
        <title>Genomic Encyclopedia of Type Strains, Phase IV (KMG-IV): sequencing the most valuable type-strain genomes for metagenomic binning, comparative biology and taxonomic classification.</title>
        <authorList>
            <person name="Goeker M."/>
        </authorList>
    </citation>
    <scope>NUCLEOTIDE SEQUENCE [LARGE SCALE GENOMIC DNA]</scope>
    <source>
        <strain evidence="3 4">DSM 18773</strain>
    </source>
</reference>
<protein>
    <submittedName>
        <fullName evidence="3">Uncharacterized protein DUF4064</fullName>
    </submittedName>
</protein>
<dbReference type="InterPro" id="IPR025273">
    <property type="entry name" value="DUF4064"/>
</dbReference>
<dbReference type="AlphaFoldDB" id="A0A316D6N0"/>
<keyword evidence="1" id="KW-0472">Membrane</keyword>
<sequence length="123" mass="12428">MDTDEGVIGVKRTAEFVIGLIGGIVGILCGFSGVLLGGVAEAMQVDGSGTVSAASWVAILFSVLGIVGASIVRKKTGLGSLFMIISAVVGFICISFFYTVPALLLLIAGIMGFARKDKSGAAV</sequence>
<comment type="caution">
    <text evidence="3">The sequence shown here is derived from an EMBL/GenBank/DDBJ whole genome shotgun (WGS) entry which is preliminary data.</text>
</comment>
<feature type="domain" description="DUF4064" evidence="2">
    <location>
        <begin position="11"/>
        <end position="93"/>
    </location>
</feature>
<evidence type="ECO:0000313" key="4">
    <source>
        <dbReference type="Proteomes" id="UP000245634"/>
    </source>
</evidence>
<dbReference type="Pfam" id="PF13273">
    <property type="entry name" value="DUF4064"/>
    <property type="match status" value="1"/>
</dbReference>
<evidence type="ECO:0000256" key="1">
    <source>
        <dbReference type="SAM" id="Phobius"/>
    </source>
</evidence>
<feature type="transmembrane region" description="Helical" evidence="1">
    <location>
        <begin position="16"/>
        <end position="39"/>
    </location>
</feature>
<dbReference type="EMBL" id="QGGL01000011">
    <property type="protein sequence ID" value="PWK11262.1"/>
    <property type="molecule type" value="Genomic_DNA"/>
</dbReference>
<evidence type="ECO:0000313" key="3">
    <source>
        <dbReference type="EMBL" id="PWK11262.1"/>
    </source>
</evidence>
<organism evidence="3 4">
    <name type="scientific">Tumebacillus permanentifrigoris</name>
    <dbReference type="NCBI Taxonomy" id="378543"/>
    <lineage>
        <taxon>Bacteria</taxon>
        <taxon>Bacillati</taxon>
        <taxon>Bacillota</taxon>
        <taxon>Bacilli</taxon>
        <taxon>Bacillales</taxon>
        <taxon>Alicyclobacillaceae</taxon>
        <taxon>Tumebacillus</taxon>
    </lineage>
</organism>
<proteinExistence type="predicted"/>
<gene>
    <name evidence="3" type="ORF">C7459_11155</name>
</gene>
<keyword evidence="1" id="KW-0812">Transmembrane</keyword>
<feature type="transmembrane region" description="Helical" evidence="1">
    <location>
        <begin position="78"/>
        <end position="108"/>
    </location>
</feature>
<keyword evidence="1" id="KW-1133">Transmembrane helix</keyword>
<evidence type="ECO:0000259" key="2">
    <source>
        <dbReference type="Pfam" id="PF13273"/>
    </source>
</evidence>
<accession>A0A316D6N0</accession>